<dbReference type="SMART" id="SM00131">
    <property type="entry name" value="KU"/>
    <property type="match status" value="1"/>
</dbReference>
<evidence type="ECO:0000256" key="5">
    <source>
        <dbReference type="ARBA" id="ARBA00023157"/>
    </source>
</evidence>
<feature type="domain" description="BPTI/Kunitz inhibitor" evidence="7">
    <location>
        <begin position="58"/>
        <end position="108"/>
    </location>
</feature>
<sequence length="117" mass="13357">LRGGISGLLDSEALRKLSCKSTANKLKPTMQFIFIATFVILACTVADAKAKTRPPKNCTIEPDVGQCRALHPRYFFNMTSRQCEFFYYGGCYGNTNRFMKKERCEKECKAYMQKKTT</sequence>
<dbReference type="InterPro" id="IPR002223">
    <property type="entry name" value="Kunitz_BPTI"/>
</dbReference>
<evidence type="ECO:0000256" key="4">
    <source>
        <dbReference type="ARBA" id="ARBA00022900"/>
    </source>
</evidence>
<evidence type="ECO:0000256" key="1">
    <source>
        <dbReference type="ARBA" id="ARBA00004613"/>
    </source>
</evidence>
<dbReference type="PROSITE" id="PS00280">
    <property type="entry name" value="BPTI_KUNITZ_1"/>
    <property type="match status" value="1"/>
</dbReference>
<dbReference type="Gene3D" id="4.10.410.10">
    <property type="entry name" value="Pancreatic trypsin inhibitor Kunitz domain"/>
    <property type="match status" value="1"/>
</dbReference>
<name>A0A0K8RQT6_IXORI</name>
<keyword evidence="3" id="KW-0646">Protease inhibitor</keyword>
<dbReference type="PANTHER" id="PTHR10083">
    <property type="entry name" value="KUNITZ-TYPE PROTEASE INHIBITOR-RELATED"/>
    <property type="match status" value="1"/>
</dbReference>
<evidence type="ECO:0000256" key="6">
    <source>
        <dbReference type="SAM" id="Phobius"/>
    </source>
</evidence>
<dbReference type="PROSITE" id="PS50279">
    <property type="entry name" value="BPTI_KUNITZ_2"/>
    <property type="match status" value="1"/>
</dbReference>
<keyword evidence="6" id="KW-0812">Transmembrane</keyword>
<reference evidence="8" key="1">
    <citation type="submission" date="2012-12" db="EMBL/GenBank/DDBJ databases">
        <title>Identification and characterization of a phenylalanine ammonia-lyase gene family in Isatis indigotica Fort.</title>
        <authorList>
            <person name="Liu Q."/>
            <person name="Chen J."/>
            <person name="Zhou X."/>
            <person name="Di P."/>
            <person name="Xiao Y."/>
            <person name="Xuan H."/>
            <person name="Zhang L."/>
            <person name="Chen W."/>
        </authorList>
    </citation>
    <scope>NUCLEOTIDE SEQUENCE</scope>
    <source>
        <tissue evidence="8">Salivary gland</tissue>
    </source>
</reference>
<keyword evidence="2" id="KW-0964">Secreted</keyword>
<dbReference type="Pfam" id="PF00014">
    <property type="entry name" value="Kunitz_BPTI"/>
    <property type="match status" value="1"/>
</dbReference>
<feature type="transmembrane region" description="Helical" evidence="6">
    <location>
        <begin position="30"/>
        <end position="48"/>
    </location>
</feature>
<dbReference type="PANTHER" id="PTHR10083:SF374">
    <property type="entry name" value="BPTI_KUNITZ INHIBITOR DOMAIN-CONTAINING PROTEIN"/>
    <property type="match status" value="1"/>
</dbReference>
<dbReference type="EMBL" id="GADI01000535">
    <property type="protein sequence ID" value="JAA73273.1"/>
    <property type="molecule type" value="mRNA"/>
</dbReference>
<dbReference type="GO" id="GO:0004867">
    <property type="term" value="F:serine-type endopeptidase inhibitor activity"/>
    <property type="evidence" value="ECO:0007669"/>
    <property type="project" value="UniProtKB-KW"/>
</dbReference>
<dbReference type="InterPro" id="IPR020901">
    <property type="entry name" value="Prtase_inh_Kunz-CS"/>
</dbReference>
<evidence type="ECO:0000256" key="3">
    <source>
        <dbReference type="ARBA" id="ARBA00022690"/>
    </source>
</evidence>
<accession>A0A0K8RQT6</accession>
<keyword evidence="6" id="KW-1133">Transmembrane helix</keyword>
<keyword evidence="5" id="KW-1015">Disulfide bond</keyword>
<dbReference type="CDD" id="cd00109">
    <property type="entry name" value="Kunitz-type"/>
    <property type="match status" value="1"/>
</dbReference>
<dbReference type="SUPFAM" id="SSF57362">
    <property type="entry name" value="BPTI-like"/>
    <property type="match status" value="1"/>
</dbReference>
<comment type="subcellular location">
    <subcellularLocation>
        <location evidence="1">Secreted</location>
    </subcellularLocation>
</comment>
<keyword evidence="4" id="KW-0722">Serine protease inhibitor</keyword>
<dbReference type="FunFam" id="4.10.410.10:FF:000011">
    <property type="entry name" value="Tissue factor pathway inhibitor"/>
    <property type="match status" value="1"/>
</dbReference>
<feature type="non-terminal residue" evidence="8">
    <location>
        <position position="1"/>
    </location>
</feature>
<organism evidence="8">
    <name type="scientific">Ixodes ricinus</name>
    <name type="common">Common tick</name>
    <name type="synonym">Acarus ricinus</name>
    <dbReference type="NCBI Taxonomy" id="34613"/>
    <lineage>
        <taxon>Eukaryota</taxon>
        <taxon>Metazoa</taxon>
        <taxon>Ecdysozoa</taxon>
        <taxon>Arthropoda</taxon>
        <taxon>Chelicerata</taxon>
        <taxon>Arachnida</taxon>
        <taxon>Acari</taxon>
        <taxon>Parasitiformes</taxon>
        <taxon>Ixodida</taxon>
        <taxon>Ixodoidea</taxon>
        <taxon>Ixodidae</taxon>
        <taxon>Ixodinae</taxon>
        <taxon>Ixodes</taxon>
    </lineage>
</organism>
<dbReference type="PRINTS" id="PR00759">
    <property type="entry name" value="BASICPTASE"/>
</dbReference>
<keyword evidence="6" id="KW-0472">Membrane</keyword>
<evidence type="ECO:0000313" key="8">
    <source>
        <dbReference type="EMBL" id="JAA73273.1"/>
    </source>
</evidence>
<proteinExistence type="evidence at transcript level"/>
<dbReference type="InterPro" id="IPR036880">
    <property type="entry name" value="Kunitz_BPTI_sf"/>
</dbReference>
<protein>
    <submittedName>
        <fullName evidence="8">Putative salivary kunitz domain protein</fullName>
    </submittedName>
</protein>
<dbReference type="AlphaFoldDB" id="A0A0K8RQT6"/>
<dbReference type="InterPro" id="IPR050098">
    <property type="entry name" value="TFPI/VKTCI-like"/>
</dbReference>
<evidence type="ECO:0000256" key="2">
    <source>
        <dbReference type="ARBA" id="ARBA00022525"/>
    </source>
</evidence>
<dbReference type="GO" id="GO:0005615">
    <property type="term" value="C:extracellular space"/>
    <property type="evidence" value="ECO:0007669"/>
    <property type="project" value="TreeGrafter"/>
</dbReference>
<evidence type="ECO:0000259" key="7">
    <source>
        <dbReference type="PROSITE" id="PS50279"/>
    </source>
</evidence>